<dbReference type="Proteomes" id="UP000266934">
    <property type="component" value="Chromosome"/>
</dbReference>
<dbReference type="EMBL" id="AP018907">
    <property type="protein sequence ID" value="BBF91675.1"/>
    <property type="molecule type" value="Genomic_DNA"/>
</dbReference>
<gene>
    <name evidence="2" type="ORF">BLTE_03600</name>
</gene>
<accession>A0A348FWJ2</accession>
<dbReference type="GO" id="GO:0003723">
    <property type="term" value="F:RNA binding"/>
    <property type="evidence" value="ECO:0007669"/>
    <property type="project" value="InterPro"/>
</dbReference>
<dbReference type="PANTHER" id="PTHR39209:SF2">
    <property type="entry name" value="CYTOPLASMIC PROTEIN"/>
    <property type="match status" value="1"/>
</dbReference>
<dbReference type="SUPFAM" id="SSF56037">
    <property type="entry name" value="PheT/TilS domain"/>
    <property type="match status" value="1"/>
</dbReference>
<proteinExistence type="predicted"/>
<dbReference type="Gene3D" id="3.50.40.10">
    <property type="entry name" value="Phenylalanyl-trna Synthetase, Chain B, domain 3"/>
    <property type="match status" value="1"/>
</dbReference>
<dbReference type="InterPro" id="IPR005146">
    <property type="entry name" value="B3/B4_tRNA-bd"/>
</dbReference>
<name>A0A348FWJ2_9HYPH</name>
<sequence length="233" mass="24539">MLLSIEELLPRFPAIRIAAVVAEDLAIPGARPPELEALIAAREAACRAQWAGLELSAIPGIAAWRAAYKGFGIKSTSYRSSVERLVKNVLAGRTLPAINGFVDAYNAVSLAHVLPAGADDLAHVVGDVAFRFAREGDSFEDMSGDGELGGPPKPGEVVYADAAKVLCRRWNWRQDGRSVITPATRRTLVTLQSNGVGDVAAAADDLCGLIGRFAGGRAQVAIADADQPVIPLD</sequence>
<dbReference type="SMART" id="SM00873">
    <property type="entry name" value="B3_4"/>
    <property type="match status" value="1"/>
</dbReference>
<dbReference type="RefSeq" id="WP_126397063.1">
    <property type="nucleotide sequence ID" value="NZ_AP018907.1"/>
</dbReference>
<evidence type="ECO:0000259" key="1">
    <source>
        <dbReference type="SMART" id="SM00873"/>
    </source>
</evidence>
<dbReference type="GO" id="GO:0004826">
    <property type="term" value="F:phenylalanine-tRNA ligase activity"/>
    <property type="evidence" value="ECO:0007669"/>
    <property type="project" value="InterPro"/>
</dbReference>
<dbReference type="PANTHER" id="PTHR39209">
    <property type="match status" value="1"/>
</dbReference>
<dbReference type="InterPro" id="IPR020825">
    <property type="entry name" value="Phe-tRNA_synthase-like_B3/B4"/>
</dbReference>
<dbReference type="AlphaFoldDB" id="A0A348FWJ2"/>
<reference evidence="2 3" key="1">
    <citation type="submission" date="2018-08" db="EMBL/GenBank/DDBJ databases">
        <title>Complete genome sequencing of Blastochloris tepida GI.</title>
        <authorList>
            <person name="Tsukatani Y."/>
            <person name="Mori H."/>
        </authorList>
    </citation>
    <scope>NUCLEOTIDE SEQUENCE [LARGE SCALE GENOMIC DNA]</scope>
    <source>
        <strain evidence="2 3">GI</strain>
    </source>
</reference>
<feature type="domain" description="B3/B4 tRNA-binding" evidence="1">
    <location>
        <begin position="62"/>
        <end position="215"/>
    </location>
</feature>
<protein>
    <recommendedName>
        <fullName evidence="1">B3/B4 tRNA-binding domain-containing protein</fullName>
    </recommendedName>
</protein>
<evidence type="ECO:0000313" key="3">
    <source>
        <dbReference type="Proteomes" id="UP000266934"/>
    </source>
</evidence>
<dbReference type="Pfam" id="PF03483">
    <property type="entry name" value="B3_4"/>
    <property type="match status" value="1"/>
</dbReference>
<dbReference type="OrthoDB" id="276580at2"/>
<keyword evidence="3" id="KW-1185">Reference proteome</keyword>
<organism evidence="2 3">
    <name type="scientific">Blastochloris tepida</name>
    <dbReference type="NCBI Taxonomy" id="2233851"/>
    <lineage>
        <taxon>Bacteria</taxon>
        <taxon>Pseudomonadati</taxon>
        <taxon>Pseudomonadota</taxon>
        <taxon>Alphaproteobacteria</taxon>
        <taxon>Hyphomicrobiales</taxon>
        <taxon>Blastochloridaceae</taxon>
        <taxon>Blastochloris</taxon>
    </lineage>
</organism>
<evidence type="ECO:0000313" key="2">
    <source>
        <dbReference type="EMBL" id="BBF91675.1"/>
    </source>
</evidence>
<dbReference type="KEGG" id="blag:BLTE_03600"/>